<evidence type="ECO:0000313" key="13">
    <source>
        <dbReference type="EnsemblMetazoa" id="CapteP210114"/>
    </source>
</evidence>
<evidence type="ECO:0000256" key="3">
    <source>
        <dbReference type="ARBA" id="ARBA00022461"/>
    </source>
</evidence>
<evidence type="ECO:0000256" key="11">
    <source>
        <dbReference type="RuleBase" id="RU000679"/>
    </source>
</evidence>
<evidence type="ECO:0000256" key="9">
    <source>
        <dbReference type="ARBA" id="ARBA00023201"/>
    </source>
</evidence>
<dbReference type="GO" id="GO:0016020">
    <property type="term" value="C:membrane"/>
    <property type="evidence" value="ECO:0007669"/>
    <property type="project" value="UniProtKB-SubCell"/>
</dbReference>
<keyword evidence="10 11" id="KW-0407">Ion channel</keyword>
<dbReference type="Pfam" id="PF00858">
    <property type="entry name" value="ASC"/>
    <property type="match status" value="1"/>
</dbReference>
<evidence type="ECO:0000256" key="2">
    <source>
        <dbReference type="ARBA" id="ARBA00022448"/>
    </source>
</evidence>
<keyword evidence="14" id="KW-1185">Reference proteome</keyword>
<evidence type="ECO:0000256" key="10">
    <source>
        <dbReference type="ARBA" id="ARBA00023303"/>
    </source>
</evidence>
<dbReference type="HOGENOM" id="CLU_1810971_0_0_1"/>
<proteinExistence type="inferred from homology"/>
<evidence type="ECO:0000313" key="12">
    <source>
        <dbReference type="EMBL" id="ELU07530.1"/>
    </source>
</evidence>
<keyword evidence="8" id="KW-0472">Membrane</keyword>
<dbReference type="EnsemblMetazoa" id="CapteT210114">
    <property type="protein sequence ID" value="CapteP210114"/>
    <property type="gene ID" value="CapteG210114"/>
</dbReference>
<keyword evidence="4 11" id="KW-0812">Transmembrane</keyword>
<keyword evidence="2 11" id="KW-0813">Transport</keyword>
<keyword evidence="9 11" id="KW-0739">Sodium transport</keyword>
<accession>R7UMU0</accession>
<evidence type="ECO:0000256" key="5">
    <source>
        <dbReference type="ARBA" id="ARBA00022989"/>
    </source>
</evidence>
<gene>
    <name evidence="12" type="ORF">CAPTEDRAFT_210114</name>
</gene>
<comment type="subcellular location">
    <subcellularLocation>
        <location evidence="1">Membrane</location>
        <topology evidence="1">Multi-pass membrane protein</topology>
    </subcellularLocation>
</comment>
<dbReference type="InterPro" id="IPR001873">
    <property type="entry name" value="ENaC"/>
</dbReference>
<dbReference type="EMBL" id="KB299809">
    <property type="protein sequence ID" value="ELU07530.1"/>
    <property type="molecule type" value="Genomic_DNA"/>
</dbReference>
<keyword evidence="7 11" id="KW-0406">Ion transport</keyword>
<evidence type="ECO:0000256" key="1">
    <source>
        <dbReference type="ARBA" id="ARBA00004141"/>
    </source>
</evidence>
<dbReference type="EMBL" id="AMQN01042923">
    <property type="status" value="NOT_ANNOTATED_CDS"/>
    <property type="molecule type" value="Genomic_DNA"/>
</dbReference>
<reference evidence="14" key="1">
    <citation type="submission" date="2012-12" db="EMBL/GenBank/DDBJ databases">
        <authorList>
            <person name="Hellsten U."/>
            <person name="Grimwood J."/>
            <person name="Chapman J.A."/>
            <person name="Shapiro H."/>
            <person name="Aerts A."/>
            <person name="Otillar R.P."/>
            <person name="Terry A.Y."/>
            <person name="Boore J.L."/>
            <person name="Simakov O."/>
            <person name="Marletaz F."/>
            <person name="Cho S.-J."/>
            <person name="Edsinger-Gonzales E."/>
            <person name="Havlak P."/>
            <person name="Kuo D.-H."/>
            <person name="Larsson T."/>
            <person name="Lv J."/>
            <person name="Arendt D."/>
            <person name="Savage R."/>
            <person name="Osoegawa K."/>
            <person name="de Jong P."/>
            <person name="Lindberg D.R."/>
            <person name="Seaver E.C."/>
            <person name="Weisblat D.A."/>
            <person name="Putnam N.H."/>
            <person name="Grigoriev I.V."/>
            <person name="Rokhsar D.S."/>
        </authorList>
    </citation>
    <scope>NUCLEOTIDE SEQUENCE</scope>
    <source>
        <strain evidence="14">I ESC-2004</strain>
    </source>
</reference>
<reference evidence="13" key="3">
    <citation type="submission" date="2015-06" db="UniProtKB">
        <authorList>
            <consortium name="EnsemblMetazoa"/>
        </authorList>
    </citation>
    <scope>IDENTIFICATION</scope>
</reference>
<keyword evidence="5" id="KW-1133">Transmembrane helix</keyword>
<name>R7UMU0_CAPTE</name>
<evidence type="ECO:0000313" key="14">
    <source>
        <dbReference type="Proteomes" id="UP000014760"/>
    </source>
</evidence>
<evidence type="ECO:0000256" key="6">
    <source>
        <dbReference type="ARBA" id="ARBA00023053"/>
    </source>
</evidence>
<comment type="similarity">
    <text evidence="11">Belongs to the amiloride-sensitive sodium channel (TC 1.A.6) family.</text>
</comment>
<keyword evidence="6" id="KW-0915">Sodium</keyword>
<sequence>MVLRLILNVKTYKRVTRISFKSGFKVLLDDGRDIQNMLHHGFEIGAGSSILAAMNYKETVLSEAPFGTCGTQSLKYLPNDAYTYSGCTQNCWIKKSWVTCCCVEGHRRGKGNMKAMVLLLIQVSNDVGQNECTAEDYLGCIIK</sequence>
<evidence type="ECO:0000256" key="8">
    <source>
        <dbReference type="ARBA" id="ARBA00023136"/>
    </source>
</evidence>
<feature type="non-terminal residue" evidence="12">
    <location>
        <position position="143"/>
    </location>
</feature>
<evidence type="ECO:0000256" key="7">
    <source>
        <dbReference type="ARBA" id="ARBA00023065"/>
    </source>
</evidence>
<evidence type="ECO:0000256" key="4">
    <source>
        <dbReference type="ARBA" id="ARBA00022692"/>
    </source>
</evidence>
<dbReference type="Proteomes" id="UP000014760">
    <property type="component" value="Unassembled WGS sequence"/>
</dbReference>
<reference evidence="12 14" key="2">
    <citation type="journal article" date="2013" name="Nature">
        <title>Insights into bilaterian evolution from three spiralian genomes.</title>
        <authorList>
            <person name="Simakov O."/>
            <person name="Marletaz F."/>
            <person name="Cho S.J."/>
            <person name="Edsinger-Gonzales E."/>
            <person name="Havlak P."/>
            <person name="Hellsten U."/>
            <person name="Kuo D.H."/>
            <person name="Larsson T."/>
            <person name="Lv J."/>
            <person name="Arendt D."/>
            <person name="Savage R."/>
            <person name="Osoegawa K."/>
            <person name="de Jong P."/>
            <person name="Grimwood J."/>
            <person name="Chapman J.A."/>
            <person name="Shapiro H."/>
            <person name="Aerts A."/>
            <person name="Otillar R.P."/>
            <person name="Terry A.Y."/>
            <person name="Boore J.L."/>
            <person name="Grigoriev I.V."/>
            <person name="Lindberg D.R."/>
            <person name="Seaver E.C."/>
            <person name="Weisblat D.A."/>
            <person name="Putnam N.H."/>
            <person name="Rokhsar D.S."/>
        </authorList>
    </citation>
    <scope>NUCLEOTIDE SEQUENCE</scope>
    <source>
        <strain evidence="12 14">I ESC-2004</strain>
    </source>
</reference>
<keyword evidence="3 11" id="KW-0894">Sodium channel</keyword>
<dbReference type="GO" id="GO:0005272">
    <property type="term" value="F:sodium channel activity"/>
    <property type="evidence" value="ECO:0007669"/>
    <property type="project" value="UniProtKB-KW"/>
</dbReference>
<protein>
    <submittedName>
        <fullName evidence="12 13">Uncharacterized protein</fullName>
    </submittedName>
</protein>
<dbReference type="AlphaFoldDB" id="R7UMU0"/>
<organism evidence="12">
    <name type="scientific">Capitella teleta</name>
    <name type="common">Polychaete worm</name>
    <dbReference type="NCBI Taxonomy" id="283909"/>
    <lineage>
        <taxon>Eukaryota</taxon>
        <taxon>Metazoa</taxon>
        <taxon>Spiralia</taxon>
        <taxon>Lophotrochozoa</taxon>
        <taxon>Annelida</taxon>
        <taxon>Polychaeta</taxon>
        <taxon>Sedentaria</taxon>
        <taxon>Scolecida</taxon>
        <taxon>Capitellidae</taxon>
        <taxon>Capitella</taxon>
    </lineage>
</organism>